<reference evidence="3" key="2">
    <citation type="submission" date="2020-11" db="EMBL/GenBank/DDBJ databases">
        <authorList>
            <person name="McCartney M.A."/>
            <person name="Auch B."/>
            <person name="Kono T."/>
            <person name="Mallez S."/>
            <person name="Becker A."/>
            <person name="Gohl D.M."/>
            <person name="Silverstein K.A.T."/>
            <person name="Koren S."/>
            <person name="Bechman K.B."/>
            <person name="Herman A."/>
            <person name="Abrahante J.E."/>
            <person name="Garbe J."/>
        </authorList>
    </citation>
    <scope>NUCLEOTIDE SEQUENCE</scope>
    <source>
        <strain evidence="3">Duluth1</strain>
        <tissue evidence="3">Whole animal</tissue>
    </source>
</reference>
<dbReference type="FunFam" id="2.20.100.10:FF:000002">
    <property type="entry name" value="Unc-5 netrin receptor C"/>
    <property type="match status" value="1"/>
</dbReference>
<dbReference type="NCBIfam" id="NF040941">
    <property type="entry name" value="GGGWT_bact"/>
    <property type="match status" value="1"/>
</dbReference>
<dbReference type="SUPFAM" id="SSF57302">
    <property type="entry name" value="Snake toxin-like"/>
    <property type="match status" value="1"/>
</dbReference>
<evidence type="ECO:0000313" key="3">
    <source>
        <dbReference type="EMBL" id="KAH3778517.1"/>
    </source>
</evidence>
<dbReference type="InterPro" id="IPR000884">
    <property type="entry name" value="TSP1_rpt"/>
</dbReference>
<sequence>MTKVIPRVTLNVAHFISYIHVSAVTLQFVPRSNSTMKVFTTLVAIWSIYIFQQYVEALICLQCDFVEQPRYCKTVISCPDDDSCFVEKQANAFSEIGYNLGCLAKRSCRNSVLSSSHCTQCCDKDLCNNAGCGEQGYPYQRGPVCYSCDNPSREGRCHSIDVCREGEVCSLNGEDTFGTILFTSGCMPKDHCVTHSGGDLIVGRRSDVTSTLTWSRGLHDCFHCCDADLCNTNCQTKVDGKWGSWTAWSLCTSLCYLTRTRACDNPAPLHNGRDCAGLTMQTHDCYTDQCQPKDCSELLSSGAARRSGVYNITTPVTQMKIQVYCDMETEGGGWTIFQRRFNGSEDFYRNFSDYENGFGSVHAEHWLGLKYVYEITSQGSYQLRVDILRSNGSRGYDVYGEFSLQPGTNYTLNIGSRLRSNNVDTSYSFSDVDGGSPAGNAFSTYDHAVTGSNCSGQYKAGWWFNRCFDYINLNSLYRPGQSATDCMAYDSRFCLAASTIMFKRV</sequence>
<organism evidence="3 4">
    <name type="scientific">Dreissena polymorpha</name>
    <name type="common">Zebra mussel</name>
    <name type="synonym">Mytilus polymorpha</name>
    <dbReference type="NCBI Taxonomy" id="45954"/>
    <lineage>
        <taxon>Eukaryota</taxon>
        <taxon>Metazoa</taxon>
        <taxon>Spiralia</taxon>
        <taxon>Lophotrochozoa</taxon>
        <taxon>Mollusca</taxon>
        <taxon>Bivalvia</taxon>
        <taxon>Autobranchia</taxon>
        <taxon>Heteroconchia</taxon>
        <taxon>Euheterodonta</taxon>
        <taxon>Imparidentia</taxon>
        <taxon>Neoheterodontei</taxon>
        <taxon>Myida</taxon>
        <taxon>Dreissenoidea</taxon>
        <taxon>Dreissenidae</taxon>
        <taxon>Dreissena</taxon>
    </lineage>
</organism>
<dbReference type="InterPro" id="IPR014716">
    <property type="entry name" value="Fibrinogen_a/b/g_C_1"/>
</dbReference>
<feature type="domain" description="Fibrinogen C-terminal" evidence="2">
    <location>
        <begin position="286"/>
        <end position="480"/>
    </location>
</feature>
<dbReference type="Pfam" id="PF00147">
    <property type="entry name" value="Fibrinogen_C"/>
    <property type="match status" value="1"/>
</dbReference>
<keyword evidence="1" id="KW-1015">Disulfide bond</keyword>
<keyword evidence="4" id="KW-1185">Reference proteome</keyword>
<name>A0A9D4EI92_DREPO</name>
<dbReference type="InterPro" id="IPR002181">
    <property type="entry name" value="Fibrinogen_a/b/g_C_dom"/>
</dbReference>
<dbReference type="InterPro" id="IPR045860">
    <property type="entry name" value="Snake_toxin-like_sf"/>
</dbReference>
<dbReference type="SMART" id="SM00186">
    <property type="entry name" value="FBG"/>
    <property type="match status" value="1"/>
</dbReference>
<evidence type="ECO:0000313" key="4">
    <source>
        <dbReference type="Proteomes" id="UP000828390"/>
    </source>
</evidence>
<reference evidence="3" key="1">
    <citation type="journal article" date="2019" name="bioRxiv">
        <title>The Genome of the Zebra Mussel, Dreissena polymorpha: A Resource for Invasive Species Research.</title>
        <authorList>
            <person name="McCartney M.A."/>
            <person name="Auch B."/>
            <person name="Kono T."/>
            <person name="Mallez S."/>
            <person name="Zhang Y."/>
            <person name="Obille A."/>
            <person name="Becker A."/>
            <person name="Abrahante J.E."/>
            <person name="Garbe J."/>
            <person name="Badalamenti J.P."/>
            <person name="Herman A."/>
            <person name="Mangelson H."/>
            <person name="Liachko I."/>
            <person name="Sullivan S."/>
            <person name="Sone E.D."/>
            <person name="Koren S."/>
            <person name="Silverstein K.A.T."/>
            <person name="Beckman K.B."/>
            <person name="Gohl D.M."/>
        </authorList>
    </citation>
    <scope>NUCLEOTIDE SEQUENCE</scope>
    <source>
        <strain evidence="3">Duluth1</strain>
        <tissue evidence="3">Whole animal</tissue>
    </source>
</reference>
<protein>
    <recommendedName>
        <fullName evidence="2">Fibrinogen C-terminal domain-containing protein</fullName>
    </recommendedName>
</protein>
<dbReference type="PROSITE" id="PS51406">
    <property type="entry name" value="FIBRINOGEN_C_2"/>
    <property type="match status" value="1"/>
</dbReference>
<gene>
    <name evidence="3" type="ORF">DPMN_179981</name>
</gene>
<evidence type="ECO:0000259" key="2">
    <source>
        <dbReference type="PROSITE" id="PS51406"/>
    </source>
</evidence>
<dbReference type="InterPro" id="IPR036056">
    <property type="entry name" value="Fibrinogen-like_C"/>
</dbReference>
<dbReference type="EMBL" id="JAIWYP010000009">
    <property type="protein sequence ID" value="KAH3778517.1"/>
    <property type="molecule type" value="Genomic_DNA"/>
</dbReference>
<dbReference type="Gene3D" id="2.20.100.10">
    <property type="entry name" value="Thrombospondin type-1 (TSP1) repeat"/>
    <property type="match status" value="1"/>
</dbReference>
<dbReference type="SUPFAM" id="SSF82895">
    <property type="entry name" value="TSP-1 type 1 repeat"/>
    <property type="match status" value="1"/>
</dbReference>
<accession>A0A9D4EI92</accession>
<comment type="caution">
    <text evidence="3">The sequence shown here is derived from an EMBL/GenBank/DDBJ whole genome shotgun (WGS) entry which is preliminary data.</text>
</comment>
<dbReference type="InterPro" id="IPR036383">
    <property type="entry name" value="TSP1_rpt_sf"/>
</dbReference>
<dbReference type="InterPro" id="IPR050373">
    <property type="entry name" value="Fibrinogen_C-term_domain"/>
</dbReference>
<evidence type="ECO:0000256" key="1">
    <source>
        <dbReference type="ARBA" id="ARBA00023157"/>
    </source>
</evidence>
<proteinExistence type="predicted"/>
<dbReference type="PANTHER" id="PTHR19143">
    <property type="entry name" value="FIBRINOGEN/TENASCIN/ANGIOPOEITIN"/>
    <property type="match status" value="1"/>
</dbReference>
<dbReference type="SUPFAM" id="SSF56496">
    <property type="entry name" value="Fibrinogen C-terminal domain-like"/>
    <property type="match status" value="1"/>
</dbReference>
<dbReference type="AlphaFoldDB" id="A0A9D4EI92"/>
<dbReference type="GO" id="GO:0005615">
    <property type="term" value="C:extracellular space"/>
    <property type="evidence" value="ECO:0007669"/>
    <property type="project" value="TreeGrafter"/>
</dbReference>
<dbReference type="PROSITE" id="PS50092">
    <property type="entry name" value="TSP1"/>
    <property type="match status" value="1"/>
</dbReference>
<dbReference type="Gene3D" id="3.90.215.10">
    <property type="entry name" value="Gamma Fibrinogen, chain A, domain 1"/>
    <property type="match status" value="1"/>
</dbReference>
<dbReference type="SMART" id="SM00209">
    <property type="entry name" value="TSP1"/>
    <property type="match status" value="1"/>
</dbReference>
<dbReference type="Proteomes" id="UP000828390">
    <property type="component" value="Unassembled WGS sequence"/>
</dbReference>